<dbReference type="EMBL" id="WKJK01000011">
    <property type="protein sequence ID" value="MRW92528.1"/>
    <property type="molecule type" value="Genomic_DNA"/>
</dbReference>
<dbReference type="RefSeq" id="WP_154379992.1">
    <property type="nucleotide sequence ID" value="NZ_WKJK01000011.1"/>
</dbReference>
<protein>
    <submittedName>
        <fullName evidence="1">Uncharacterized protein</fullName>
    </submittedName>
</protein>
<gene>
    <name evidence="1" type="ORF">GJ699_21240</name>
</gene>
<dbReference type="AlphaFoldDB" id="A0A6I2L322"/>
<dbReference type="Proteomes" id="UP000433309">
    <property type="component" value="Unassembled WGS sequence"/>
</dbReference>
<organism evidence="1 2">
    <name type="scientific">Duganella guangzhouensis</name>
    <dbReference type="NCBI Taxonomy" id="2666084"/>
    <lineage>
        <taxon>Bacteria</taxon>
        <taxon>Pseudomonadati</taxon>
        <taxon>Pseudomonadota</taxon>
        <taxon>Betaproteobacteria</taxon>
        <taxon>Burkholderiales</taxon>
        <taxon>Oxalobacteraceae</taxon>
        <taxon>Telluria group</taxon>
        <taxon>Duganella</taxon>
    </lineage>
</organism>
<comment type="caution">
    <text evidence="1">The sequence shown here is derived from an EMBL/GenBank/DDBJ whole genome shotgun (WGS) entry which is preliminary data.</text>
</comment>
<sequence length="76" mass="8479">MSIRQAKKKALYAAKLTDARARTVDVQGSAERDLMRVEAYLNATCDEFVASMEYALSSFPSLEHSALIGKRGRARR</sequence>
<reference evidence="1 2" key="1">
    <citation type="submission" date="2019-11" db="EMBL/GenBank/DDBJ databases">
        <title>Novel species isolated from a subtropical stream in China.</title>
        <authorList>
            <person name="Lu H."/>
        </authorList>
    </citation>
    <scope>NUCLEOTIDE SEQUENCE [LARGE SCALE GENOMIC DNA]</scope>
    <source>
        <strain evidence="1 2">FT80W</strain>
    </source>
</reference>
<evidence type="ECO:0000313" key="1">
    <source>
        <dbReference type="EMBL" id="MRW92528.1"/>
    </source>
</evidence>
<proteinExistence type="predicted"/>
<evidence type="ECO:0000313" key="2">
    <source>
        <dbReference type="Proteomes" id="UP000433309"/>
    </source>
</evidence>
<accession>A0A6I2L322</accession>
<keyword evidence="2" id="KW-1185">Reference proteome</keyword>
<name>A0A6I2L322_9BURK</name>